<protein>
    <submittedName>
        <fullName evidence="1">Uncharacterized protein</fullName>
    </submittedName>
</protein>
<dbReference type="Proteomes" id="UP001434466">
    <property type="component" value="Segment"/>
</dbReference>
<dbReference type="EMBL" id="OR532896">
    <property type="protein sequence ID" value="WPJ56121.1"/>
    <property type="molecule type" value="Genomic_DNA"/>
</dbReference>
<evidence type="ECO:0000313" key="2">
    <source>
        <dbReference type="Proteomes" id="UP001434466"/>
    </source>
</evidence>
<name>A0AAX4H1B3_9VIRU</name>
<proteinExistence type="predicted"/>
<evidence type="ECO:0000313" key="1">
    <source>
        <dbReference type="EMBL" id="WPJ56121.1"/>
    </source>
</evidence>
<reference evidence="1" key="1">
    <citation type="submission" date="2023-09" db="EMBL/GenBank/DDBJ databases">
        <authorList>
            <person name="Feng J."/>
        </authorList>
    </citation>
    <scope>NUCLEOTIDE SEQUENCE</scope>
</reference>
<accession>A0AAX4H1B3</accession>
<organism evidence="1 2">
    <name type="scientific">Klebsiella phage RCIP0102</name>
    <dbReference type="NCBI Taxonomy" id="3094270"/>
    <lineage>
        <taxon>Viruses</taxon>
    </lineage>
</organism>
<sequence length="263" mass="30341">MAIEYRFTIKPQYTVYEIIGRALSNKVYSGDIKNLVYKQYPYQIAQNADDKIVIDILDKFERLAASEGIYSYSQLVVQGIKLPYVMESYLIDISDFVRACGLGFFRIIKSSYDSVKRPPFYVDFSYDWTTWNLAPKTDTDLYSNVMDKFTKSPIIVPPTVKPPSDIPTPTDYYERYIEDYSVNWQAQAEAYSFIDYAKDELLSSAITAASLNDIRFSITVSKPEYRYSAASMMSFWLYRCGWKSSSFTYDPLSHDGNITITAK</sequence>
<gene>
    <name evidence="1" type="ORF">RCIP0102_00011</name>
</gene>